<evidence type="ECO:0000313" key="1">
    <source>
        <dbReference type="EMBL" id="OHB16363.1"/>
    </source>
</evidence>
<accession>A0A1G2V416</accession>
<dbReference type="EMBL" id="MHWW01000002">
    <property type="protein sequence ID" value="OHB16363.1"/>
    <property type="molecule type" value="Genomic_DNA"/>
</dbReference>
<protein>
    <submittedName>
        <fullName evidence="1">Uncharacterized protein</fullName>
    </submittedName>
</protein>
<organism evidence="1 2">
    <name type="scientific">Candidatus Zambryskibacteria bacterium RIFOXYC1_FULL_39_10</name>
    <dbReference type="NCBI Taxonomy" id="1802779"/>
    <lineage>
        <taxon>Bacteria</taxon>
        <taxon>Candidatus Zambryskiibacteriota</taxon>
    </lineage>
</organism>
<gene>
    <name evidence="1" type="ORF">A2431_01545</name>
</gene>
<comment type="caution">
    <text evidence="1">The sequence shown here is derived from an EMBL/GenBank/DDBJ whole genome shotgun (WGS) entry which is preliminary data.</text>
</comment>
<dbReference type="Proteomes" id="UP000177697">
    <property type="component" value="Unassembled WGS sequence"/>
</dbReference>
<name>A0A1G2V416_9BACT</name>
<proteinExistence type="predicted"/>
<reference evidence="1 2" key="1">
    <citation type="journal article" date="2016" name="Nat. Commun.">
        <title>Thousands of microbial genomes shed light on interconnected biogeochemical processes in an aquifer system.</title>
        <authorList>
            <person name="Anantharaman K."/>
            <person name="Brown C.T."/>
            <person name="Hug L.A."/>
            <person name="Sharon I."/>
            <person name="Castelle C.J."/>
            <person name="Probst A.J."/>
            <person name="Thomas B.C."/>
            <person name="Singh A."/>
            <person name="Wilkins M.J."/>
            <person name="Karaoz U."/>
            <person name="Brodie E.L."/>
            <person name="Williams K.H."/>
            <person name="Hubbard S.S."/>
            <person name="Banfield J.F."/>
        </authorList>
    </citation>
    <scope>NUCLEOTIDE SEQUENCE [LARGE SCALE GENOMIC DNA]</scope>
</reference>
<dbReference type="AlphaFoldDB" id="A0A1G2V416"/>
<evidence type="ECO:0000313" key="2">
    <source>
        <dbReference type="Proteomes" id="UP000177697"/>
    </source>
</evidence>
<sequence length="103" mass="11109">MKNSKNNKRTIILAGVLLALLVVAYKVIFMPASTDLTTDAGTSADLDAAGERVAVVLREMENINFDTNMADDPIFESFRSIEIPLISLPVGKSNPFSGTFSSN</sequence>